<reference evidence="3 4" key="1">
    <citation type="submission" date="2023-01" db="EMBL/GenBank/DDBJ databases">
        <authorList>
            <person name="Kreplak J."/>
        </authorList>
    </citation>
    <scope>NUCLEOTIDE SEQUENCE [LARGE SCALE GENOMIC DNA]</scope>
</reference>
<evidence type="ECO:0000313" key="3">
    <source>
        <dbReference type="EMBL" id="CAI8608257.1"/>
    </source>
</evidence>
<feature type="domain" description="Disease resistance R13L4/SHOC-2-like LRR" evidence="2">
    <location>
        <begin position="14"/>
        <end position="117"/>
    </location>
</feature>
<dbReference type="PANTHER" id="PTHR47186">
    <property type="entry name" value="LEUCINE-RICH REPEAT-CONTAINING PROTEIN 57"/>
    <property type="match status" value="1"/>
</dbReference>
<dbReference type="SUPFAM" id="SSF52058">
    <property type="entry name" value="L domain-like"/>
    <property type="match status" value="1"/>
</dbReference>
<sequence>MFSSYHRKKLDEEELTIISTFKYMRVLKLVHSSVSRLSGSIEKLRHLRHLNLLTCYGLESLPKSIYNLVCLQTLKLLLDEKVILSANVVSKLKNLRHLVIYDWTFKDKKPTRFGKLSIQQHEVVEFHGWCLYHMAKYDYVASKRVACFYSSKPEPHQFSVLVRGIHVPTCNDAVEQILHGVSVIMWQKNRVMQDSNSSNNN</sequence>
<keyword evidence="4" id="KW-1185">Reference proteome</keyword>
<accession>A0AAV1ADA7</accession>
<organism evidence="3 4">
    <name type="scientific">Vicia faba</name>
    <name type="common">Broad bean</name>
    <name type="synonym">Faba vulgaris</name>
    <dbReference type="NCBI Taxonomy" id="3906"/>
    <lineage>
        <taxon>Eukaryota</taxon>
        <taxon>Viridiplantae</taxon>
        <taxon>Streptophyta</taxon>
        <taxon>Embryophyta</taxon>
        <taxon>Tracheophyta</taxon>
        <taxon>Spermatophyta</taxon>
        <taxon>Magnoliopsida</taxon>
        <taxon>eudicotyledons</taxon>
        <taxon>Gunneridae</taxon>
        <taxon>Pentapetalae</taxon>
        <taxon>rosids</taxon>
        <taxon>fabids</taxon>
        <taxon>Fabales</taxon>
        <taxon>Fabaceae</taxon>
        <taxon>Papilionoideae</taxon>
        <taxon>50 kb inversion clade</taxon>
        <taxon>NPAAA clade</taxon>
        <taxon>Hologalegina</taxon>
        <taxon>IRL clade</taxon>
        <taxon>Fabeae</taxon>
        <taxon>Vicia</taxon>
    </lineage>
</organism>
<protein>
    <recommendedName>
        <fullName evidence="2">Disease resistance R13L4/SHOC-2-like LRR domain-containing protein</fullName>
    </recommendedName>
</protein>
<dbReference type="EMBL" id="OX451739">
    <property type="protein sequence ID" value="CAI8608257.1"/>
    <property type="molecule type" value="Genomic_DNA"/>
</dbReference>
<dbReference type="PANTHER" id="PTHR47186:SF3">
    <property type="entry name" value="OS09G0267800 PROTEIN"/>
    <property type="match status" value="1"/>
</dbReference>
<dbReference type="AlphaFoldDB" id="A0AAV1ADA7"/>
<dbReference type="InterPro" id="IPR032675">
    <property type="entry name" value="LRR_dom_sf"/>
</dbReference>
<name>A0AAV1ADA7_VICFA</name>
<evidence type="ECO:0000259" key="2">
    <source>
        <dbReference type="Pfam" id="PF23598"/>
    </source>
</evidence>
<dbReference type="Proteomes" id="UP001157006">
    <property type="component" value="Chromosome 4"/>
</dbReference>
<dbReference type="Pfam" id="PF23598">
    <property type="entry name" value="LRR_14"/>
    <property type="match status" value="1"/>
</dbReference>
<proteinExistence type="predicted"/>
<gene>
    <name evidence="3" type="ORF">VFH_IV075560</name>
</gene>
<keyword evidence="1" id="KW-0677">Repeat</keyword>
<dbReference type="InterPro" id="IPR055414">
    <property type="entry name" value="LRR_R13L4/SHOC2-like"/>
</dbReference>
<evidence type="ECO:0000313" key="4">
    <source>
        <dbReference type="Proteomes" id="UP001157006"/>
    </source>
</evidence>
<dbReference type="Gene3D" id="3.80.10.10">
    <property type="entry name" value="Ribonuclease Inhibitor"/>
    <property type="match status" value="1"/>
</dbReference>
<evidence type="ECO:0000256" key="1">
    <source>
        <dbReference type="ARBA" id="ARBA00022737"/>
    </source>
</evidence>